<accession>A0A8D8D4E2</accession>
<feature type="compositionally biased region" description="Polar residues" evidence="1">
    <location>
        <begin position="114"/>
        <end position="123"/>
    </location>
</feature>
<sequence>MAGGGAYQADYHHSHDRHLQGDFLAARHAGDAGNRQRYAVYQRGLRRLLQQQWHSPPEDTAVPPAVQRARRALRGHIQAHTEENNRGGRGPPSSHRHFSVVLPIHSVSKRAAEQNASRTSAGKTASHIGPAEATDAVQQTRRFRAGEAVQPQARR</sequence>
<feature type="region of interest" description="Disordered" evidence="1">
    <location>
        <begin position="76"/>
        <end position="155"/>
    </location>
</feature>
<dbReference type="AlphaFoldDB" id="A0A8D8D4E2"/>
<name>A0A8D8D4E2_CULPI</name>
<organism evidence="2">
    <name type="scientific">Culex pipiens</name>
    <name type="common">House mosquito</name>
    <dbReference type="NCBI Taxonomy" id="7175"/>
    <lineage>
        <taxon>Eukaryota</taxon>
        <taxon>Metazoa</taxon>
        <taxon>Ecdysozoa</taxon>
        <taxon>Arthropoda</taxon>
        <taxon>Hexapoda</taxon>
        <taxon>Insecta</taxon>
        <taxon>Pterygota</taxon>
        <taxon>Neoptera</taxon>
        <taxon>Endopterygota</taxon>
        <taxon>Diptera</taxon>
        <taxon>Nematocera</taxon>
        <taxon>Culicoidea</taxon>
        <taxon>Culicidae</taxon>
        <taxon>Culicinae</taxon>
        <taxon>Culicini</taxon>
        <taxon>Culex</taxon>
        <taxon>Culex</taxon>
    </lineage>
</organism>
<evidence type="ECO:0000313" key="2">
    <source>
        <dbReference type="EMBL" id="CAG6505487.1"/>
    </source>
</evidence>
<dbReference type="EMBL" id="HBUE01151474">
    <property type="protein sequence ID" value="CAG6505487.1"/>
    <property type="molecule type" value="Transcribed_RNA"/>
</dbReference>
<dbReference type="EMBL" id="HBUE01256475">
    <property type="protein sequence ID" value="CAG6556786.1"/>
    <property type="molecule type" value="Transcribed_RNA"/>
</dbReference>
<proteinExistence type="predicted"/>
<reference evidence="2" key="1">
    <citation type="submission" date="2021-05" db="EMBL/GenBank/DDBJ databases">
        <authorList>
            <person name="Alioto T."/>
            <person name="Alioto T."/>
            <person name="Gomez Garrido J."/>
        </authorList>
    </citation>
    <scope>NUCLEOTIDE SEQUENCE</scope>
</reference>
<evidence type="ECO:0000256" key="1">
    <source>
        <dbReference type="SAM" id="MobiDB-lite"/>
    </source>
</evidence>
<protein>
    <submittedName>
        <fullName evidence="2">(northern house mosquito) hypothetical protein</fullName>
    </submittedName>
</protein>